<proteinExistence type="predicted"/>
<evidence type="ECO:0000313" key="2">
    <source>
        <dbReference type="Proteomes" id="UP000712600"/>
    </source>
</evidence>
<protein>
    <submittedName>
        <fullName evidence="1">Uncharacterized protein</fullName>
    </submittedName>
</protein>
<dbReference type="AlphaFoldDB" id="A0A8S9QVV8"/>
<sequence>MQRPSSVHAWLRRSDRAWLVRGPITILELVRGWVGYLSVALGQPVFDSIET</sequence>
<gene>
    <name evidence="1" type="ORF">F2Q69_00012979</name>
</gene>
<comment type="caution">
    <text evidence="1">The sequence shown here is derived from an EMBL/GenBank/DDBJ whole genome shotgun (WGS) entry which is preliminary data.</text>
</comment>
<organism evidence="1 2">
    <name type="scientific">Brassica cretica</name>
    <name type="common">Mustard</name>
    <dbReference type="NCBI Taxonomy" id="69181"/>
    <lineage>
        <taxon>Eukaryota</taxon>
        <taxon>Viridiplantae</taxon>
        <taxon>Streptophyta</taxon>
        <taxon>Embryophyta</taxon>
        <taxon>Tracheophyta</taxon>
        <taxon>Spermatophyta</taxon>
        <taxon>Magnoliopsida</taxon>
        <taxon>eudicotyledons</taxon>
        <taxon>Gunneridae</taxon>
        <taxon>Pentapetalae</taxon>
        <taxon>rosids</taxon>
        <taxon>malvids</taxon>
        <taxon>Brassicales</taxon>
        <taxon>Brassicaceae</taxon>
        <taxon>Brassiceae</taxon>
        <taxon>Brassica</taxon>
    </lineage>
</organism>
<evidence type="ECO:0000313" key="1">
    <source>
        <dbReference type="EMBL" id="KAF3555388.1"/>
    </source>
</evidence>
<accession>A0A8S9QVV8</accession>
<dbReference type="EMBL" id="QGKX02000996">
    <property type="protein sequence ID" value="KAF3555388.1"/>
    <property type="molecule type" value="Genomic_DNA"/>
</dbReference>
<name>A0A8S9QVV8_BRACR</name>
<reference evidence="1" key="1">
    <citation type="submission" date="2019-12" db="EMBL/GenBank/DDBJ databases">
        <title>Genome sequencing and annotation of Brassica cretica.</title>
        <authorList>
            <person name="Studholme D.J."/>
            <person name="Sarris P."/>
        </authorList>
    </citation>
    <scope>NUCLEOTIDE SEQUENCE</scope>
    <source>
        <strain evidence="1">PFS-109/04</strain>
        <tissue evidence="1">Leaf</tissue>
    </source>
</reference>
<dbReference type="Proteomes" id="UP000712600">
    <property type="component" value="Unassembled WGS sequence"/>
</dbReference>